<organism evidence="2 3">
    <name type="scientific">Lymnaea stagnalis</name>
    <name type="common">Great pond snail</name>
    <name type="synonym">Helix stagnalis</name>
    <dbReference type="NCBI Taxonomy" id="6523"/>
    <lineage>
        <taxon>Eukaryota</taxon>
        <taxon>Metazoa</taxon>
        <taxon>Spiralia</taxon>
        <taxon>Lophotrochozoa</taxon>
        <taxon>Mollusca</taxon>
        <taxon>Gastropoda</taxon>
        <taxon>Heterobranchia</taxon>
        <taxon>Euthyneura</taxon>
        <taxon>Panpulmonata</taxon>
        <taxon>Hygrophila</taxon>
        <taxon>Lymnaeoidea</taxon>
        <taxon>Lymnaeidae</taxon>
        <taxon>Lymnaea</taxon>
    </lineage>
</organism>
<evidence type="ECO:0000313" key="2">
    <source>
        <dbReference type="EMBL" id="CAL1531732.1"/>
    </source>
</evidence>
<dbReference type="Gene3D" id="3.80.10.10">
    <property type="entry name" value="Ribonuclease Inhibitor"/>
    <property type="match status" value="1"/>
</dbReference>
<dbReference type="SUPFAM" id="SSF81383">
    <property type="entry name" value="F-box domain"/>
    <property type="match status" value="1"/>
</dbReference>
<evidence type="ECO:0000256" key="1">
    <source>
        <dbReference type="SAM" id="MobiDB-lite"/>
    </source>
</evidence>
<sequence length="434" mass="50199">MSAGRPTSAHVSRKGRKKNPKKEDESNRTFSLDGIPSIMYWSHSDSYCGTVPFLMDLARNEHDTGHSDMVMDTSESDRVFQFQLLPDLCKLKIWGLLKSCDLGRCMLVCLNWHSVLQNPHFWSVIKFSELPGSCLPRDRNGPIHTDPVCHHCFRKRVLAFTQFLSKIHPVVKEFQFCLDISHPTDQFNLAIEQFLATAELSSLTCADMNWKESPSRTLLRITNETSQDQEWIYRYRKRQRMFSRIFETFVCIASQLTTLIMPFDWTEHNVENLCNLKKLKNLVLERYGSLNHVFTQELLNQLMRSLVNLKKLLLEVWIPNQIMGVYCIESTSLFFLDVSQCRGFYLNRLNTPNLLQLRLATNSLQRNYFQRQSPQLPCMYTVLSAGAPKLEEINGHHFGIESSEHPSEEMCNLLGTLCCCLQHARIGGIEMYGL</sequence>
<dbReference type="GO" id="GO:0019005">
    <property type="term" value="C:SCF ubiquitin ligase complex"/>
    <property type="evidence" value="ECO:0007669"/>
    <property type="project" value="TreeGrafter"/>
</dbReference>
<dbReference type="Proteomes" id="UP001497497">
    <property type="component" value="Unassembled WGS sequence"/>
</dbReference>
<dbReference type="GO" id="GO:0031146">
    <property type="term" value="P:SCF-dependent proteasomal ubiquitin-dependent protein catabolic process"/>
    <property type="evidence" value="ECO:0007669"/>
    <property type="project" value="InterPro"/>
</dbReference>
<proteinExistence type="predicted"/>
<keyword evidence="3" id="KW-1185">Reference proteome</keyword>
<feature type="region of interest" description="Disordered" evidence="1">
    <location>
        <begin position="1"/>
        <end position="29"/>
    </location>
</feature>
<protein>
    <recommendedName>
        <fullName evidence="4">F-box domain-containing protein</fullName>
    </recommendedName>
</protein>
<dbReference type="GO" id="GO:0000209">
    <property type="term" value="P:protein polyubiquitination"/>
    <property type="evidence" value="ECO:0007669"/>
    <property type="project" value="TreeGrafter"/>
</dbReference>
<gene>
    <name evidence="2" type="ORF">GSLYS_00005827001</name>
</gene>
<dbReference type="PANTHER" id="PTHR16008">
    <property type="entry name" value="F-BOX ONLY PROTEIN 4"/>
    <property type="match status" value="1"/>
</dbReference>
<reference evidence="2 3" key="1">
    <citation type="submission" date="2024-04" db="EMBL/GenBank/DDBJ databases">
        <authorList>
            <consortium name="Genoscope - CEA"/>
            <person name="William W."/>
        </authorList>
    </citation>
    <scope>NUCLEOTIDE SEQUENCE [LARGE SCALE GENOMIC DNA]</scope>
</reference>
<name>A0AAV2HDM1_LYMST</name>
<dbReference type="EMBL" id="CAXITT010000096">
    <property type="protein sequence ID" value="CAL1531732.1"/>
    <property type="molecule type" value="Genomic_DNA"/>
</dbReference>
<dbReference type="InterPro" id="IPR036047">
    <property type="entry name" value="F-box-like_dom_sf"/>
</dbReference>
<accession>A0AAV2HDM1</accession>
<comment type="caution">
    <text evidence="2">The sequence shown here is derived from an EMBL/GenBank/DDBJ whole genome shotgun (WGS) entry which is preliminary data.</text>
</comment>
<evidence type="ECO:0008006" key="4">
    <source>
        <dbReference type="Google" id="ProtNLM"/>
    </source>
</evidence>
<dbReference type="PANTHER" id="PTHR16008:SF6">
    <property type="entry name" value="SI:DKEY-12E7.1"/>
    <property type="match status" value="1"/>
</dbReference>
<dbReference type="InterPro" id="IPR039588">
    <property type="entry name" value="FBXO4"/>
</dbReference>
<feature type="compositionally biased region" description="Basic residues" evidence="1">
    <location>
        <begin position="11"/>
        <end position="20"/>
    </location>
</feature>
<evidence type="ECO:0000313" key="3">
    <source>
        <dbReference type="Proteomes" id="UP001497497"/>
    </source>
</evidence>
<dbReference type="InterPro" id="IPR032675">
    <property type="entry name" value="LRR_dom_sf"/>
</dbReference>
<dbReference type="AlphaFoldDB" id="A0AAV2HDM1"/>